<proteinExistence type="inferred from homology"/>
<organism evidence="15 16">
    <name type="scientific">Novosphingobium rhizovicinum</name>
    <dbReference type="NCBI Taxonomy" id="3228928"/>
    <lineage>
        <taxon>Bacteria</taxon>
        <taxon>Pseudomonadati</taxon>
        <taxon>Pseudomonadota</taxon>
        <taxon>Alphaproteobacteria</taxon>
        <taxon>Sphingomonadales</taxon>
        <taxon>Sphingomonadaceae</taxon>
        <taxon>Novosphingobium</taxon>
    </lineage>
</organism>
<name>A0ABV3R8F9_9SPHN</name>
<dbReference type="GO" id="GO:0050380">
    <property type="term" value="F:undecaprenyl-diphosphatase activity"/>
    <property type="evidence" value="ECO:0007669"/>
    <property type="project" value="UniProtKB-EC"/>
</dbReference>
<evidence type="ECO:0000256" key="4">
    <source>
        <dbReference type="ARBA" id="ARBA00021581"/>
    </source>
</evidence>
<dbReference type="PANTHER" id="PTHR30622">
    <property type="entry name" value="UNDECAPRENYL-DIPHOSPHATASE"/>
    <property type="match status" value="1"/>
</dbReference>
<keyword evidence="5 14" id="KW-1003">Cell membrane</keyword>
<dbReference type="EMBL" id="JBFNXR010000019">
    <property type="protein sequence ID" value="MEW9854378.1"/>
    <property type="molecule type" value="Genomic_DNA"/>
</dbReference>
<comment type="similarity">
    <text evidence="2 14">Belongs to the UppP family.</text>
</comment>
<dbReference type="PANTHER" id="PTHR30622:SF3">
    <property type="entry name" value="UNDECAPRENYL-DIPHOSPHATASE"/>
    <property type="match status" value="1"/>
</dbReference>
<evidence type="ECO:0000256" key="5">
    <source>
        <dbReference type="ARBA" id="ARBA00022475"/>
    </source>
</evidence>
<feature type="transmembrane region" description="Helical" evidence="14">
    <location>
        <begin position="106"/>
        <end position="128"/>
    </location>
</feature>
<keyword evidence="6 14" id="KW-0812">Transmembrane</keyword>
<keyword evidence="10 14" id="KW-0046">Antibiotic resistance</keyword>
<comment type="caution">
    <text evidence="15">The sequence shown here is derived from an EMBL/GenBank/DDBJ whole genome shotgun (WGS) entry which is preliminary data.</text>
</comment>
<dbReference type="HAMAP" id="MF_01006">
    <property type="entry name" value="Undec_diphosphatase"/>
    <property type="match status" value="1"/>
</dbReference>
<evidence type="ECO:0000256" key="12">
    <source>
        <dbReference type="ARBA" id="ARBA00032932"/>
    </source>
</evidence>
<evidence type="ECO:0000256" key="14">
    <source>
        <dbReference type="HAMAP-Rule" id="MF_01006"/>
    </source>
</evidence>
<dbReference type="NCBIfam" id="NF001389">
    <property type="entry name" value="PRK00281.1-2"/>
    <property type="match status" value="1"/>
</dbReference>
<evidence type="ECO:0000256" key="10">
    <source>
        <dbReference type="ARBA" id="ARBA00023251"/>
    </source>
</evidence>
<evidence type="ECO:0000256" key="2">
    <source>
        <dbReference type="ARBA" id="ARBA00010621"/>
    </source>
</evidence>
<evidence type="ECO:0000256" key="3">
    <source>
        <dbReference type="ARBA" id="ARBA00012374"/>
    </source>
</evidence>
<feature type="transmembrane region" description="Helical" evidence="14">
    <location>
        <begin position="47"/>
        <end position="75"/>
    </location>
</feature>
<evidence type="ECO:0000256" key="9">
    <source>
        <dbReference type="ARBA" id="ARBA00023136"/>
    </source>
</evidence>
<comment type="catalytic activity">
    <reaction evidence="13 14">
        <text>di-trans,octa-cis-undecaprenyl diphosphate + H2O = di-trans,octa-cis-undecaprenyl phosphate + phosphate + H(+)</text>
        <dbReference type="Rhea" id="RHEA:28094"/>
        <dbReference type="ChEBI" id="CHEBI:15377"/>
        <dbReference type="ChEBI" id="CHEBI:15378"/>
        <dbReference type="ChEBI" id="CHEBI:43474"/>
        <dbReference type="ChEBI" id="CHEBI:58405"/>
        <dbReference type="ChEBI" id="CHEBI:60392"/>
        <dbReference type="EC" id="3.6.1.27"/>
    </reaction>
</comment>
<evidence type="ECO:0000313" key="15">
    <source>
        <dbReference type="EMBL" id="MEW9854378.1"/>
    </source>
</evidence>
<reference evidence="15 16" key="1">
    <citation type="submission" date="2024-06" db="EMBL/GenBank/DDBJ databases">
        <title>Novosphingobium rhizovicinus M1R2S20.</title>
        <authorList>
            <person name="Sun J.-Q."/>
        </authorList>
    </citation>
    <scope>NUCLEOTIDE SEQUENCE [LARGE SCALE GENOMIC DNA]</scope>
    <source>
        <strain evidence="15 16">M1R2S20</strain>
    </source>
</reference>
<evidence type="ECO:0000256" key="7">
    <source>
        <dbReference type="ARBA" id="ARBA00022801"/>
    </source>
</evidence>
<evidence type="ECO:0000256" key="13">
    <source>
        <dbReference type="ARBA" id="ARBA00047594"/>
    </source>
</evidence>
<keyword evidence="14" id="KW-0573">Peptidoglycan synthesis</keyword>
<dbReference type="Pfam" id="PF02673">
    <property type="entry name" value="BacA"/>
    <property type="match status" value="1"/>
</dbReference>
<feature type="transmembrane region" description="Helical" evidence="14">
    <location>
        <begin position="249"/>
        <end position="268"/>
    </location>
</feature>
<evidence type="ECO:0000313" key="16">
    <source>
        <dbReference type="Proteomes" id="UP001556118"/>
    </source>
</evidence>
<dbReference type="NCBIfam" id="TIGR00753">
    <property type="entry name" value="undec_PP_bacA"/>
    <property type="match status" value="1"/>
</dbReference>
<keyword evidence="14" id="KW-0133">Cell shape</keyword>
<keyword evidence="9 14" id="KW-0472">Membrane</keyword>
<keyword evidence="7 14" id="KW-0378">Hydrolase</keyword>
<keyword evidence="8 14" id="KW-1133">Transmembrane helix</keyword>
<protein>
    <recommendedName>
        <fullName evidence="4 14">Undecaprenyl-diphosphatase</fullName>
        <ecNumber evidence="3 14">3.6.1.27</ecNumber>
    </recommendedName>
    <alternativeName>
        <fullName evidence="12 14">Bacitracin resistance protein</fullName>
    </alternativeName>
    <alternativeName>
        <fullName evidence="11 14">Undecaprenyl pyrophosphate phosphatase</fullName>
    </alternativeName>
</protein>
<comment type="subcellular location">
    <subcellularLocation>
        <location evidence="1 14">Cell membrane</location>
        <topology evidence="1 14">Multi-pass membrane protein</topology>
    </subcellularLocation>
</comment>
<dbReference type="InterPro" id="IPR003824">
    <property type="entry name" value="UppP"/>
</dbReference>
<sequence>MNLTLTAILLGIVEGLTEFLPVSSTGHLILASELFGYDAGTWKVFNIVIQLGAILAVVVQFWRTFWAVGAGLLTLNPVSVRFVRNVLLAFIPSAVLGLALKDYIDVMLGAPVIVGYALVLGGIAILAIEKVAKPGPLTGVAELPAKQCLGVGIAQCLAMVPGVSRSGATIMGALAMGIERRTAAEFSFFLAVPTMMGATTLELLDSREALAAGTGAVGWSEIAIGFFVSFVVALVVIKAFMAFVSRSGFAPFAWYRIVAGVLAIYLLST</sequence>
<keyword evidence="14" id="KW-0961">Cell wall biogenesis/degradation</keyword>
<evidence type="ECO:0000256" key="8">
    <source>
        <dbReference type="ARBA" id="ARBA00022989"/>
    </source>
</evidence>
<evidence type="ECO:0000256" key="1">
    <source>
        <dbReference type="ARBA" id="ARBA00004651"/>
    </source>
</evidence>
<gene>
    <name evidence="14" type="primary">uppP</name>
    <name evidence="15" type="ORF">ABUH87_04175</name>
</gene>
<accession>A0ABV3R8F9</accession>
<dbReference type="NCBIfam" id="NF001390">
    <property type="entry name" value="PRK00281.1-4"/>
    <property type="match status" value="1"/>
</dbReference>
<comment type="miscellaneous">
    <text evidence="14">Bacitracin is thought to be involved in the inhibition of peptidoglycan synthesis by sequestering undecaprenyl diphosphate, thereby reducing the pool of lipid carrier available.</text>
</comment>
<evidence type="ECO:0000256" key="11">
    <source>
        <dbReference type="ARBA" id="ARBA00032707"/>
    </source>
</evidence>
<keyword evidence="16" id="KW-1185">Reference proteome</keyword>
<evidence type="ECO:0000256" key="6">
    <source>
        <dbReference type="ARBA" id="ARBA00022692"/>
    </source>
</evidence>
<comment type="function">
    <text evidence="14">Catalyzes the dephosphorylation of undecaprenyl diphosphate (UPP). Confers resistance to bacitracin.</text>
</comment>
<feature type="transmembrane region" description="Helical" evidence="14">
    <location>
        <begin position="82"/>
        <end position="100"/>
    </location>
</feature>
<feature type="transmembrane region" description="Helical" evidence="14">
    <location>
        <begin position="216"/>
        <end position="237"/>
    </location>
</feature>
<dbReference type="EC" id="3.6.1.27" evidence="3 14"/>
<dbReference type="Proteomes" id="UP001556118">
    <property type="component" value="Unassembled WGS sequence"/>
</dbReference>
<dbReference type="RefSeq" id="WP_367769983.1">
    <property type="nucleotide sequence ID" value="NZ_JBFNXR010000019.1"/>
</dbReference>